<dbReference type="InterPro" id="IPR003598">
    <property type="entry name" value="Ig_sub2"/>
</dbReference>
<name>Q919N0_NPVCO</name>
<gene>
    <name evidence="2" type="primary">CUN039</name>
</gene>
<dbReference type="Gene3D" id="2.60.40.10">
    <property type="entry name" value="Immunoglobulins"/>
    <property type="match status" value="1"/>
</dbReference>
<evidence type="ECO:0000313" key="2">
    <source>
        <dbReference type="EMBL" id="AAK94117.1"/>
    </source>
</evidence>
<dbReference type="InterPro" id="IPR036179">
    <property type="entry name" value="Ig-like_dom_sf"/>
</dbReference>
<dbReference type="InterPro" id="IPR007110">
    <property type="entry name" value="Ig-like_dom"/>
</dbReference>
<keyword evidence="3" id="KW-1185">Reference proteome</keyword>
<feature type="domain" description="Ig-like" evidence="1">
    <location>
        <begin position="20"/>
        <end position="117"/>
    </location>
</feature>
<sequence length="238" mass="27070">MLLQLLFMFAPLEALAFDKPHVAVVESPPETVYINGSVKLPYIECTFLSKPPAHMSWVSERQREWRKFRYLDQGGSTSRESIAIMVSRMLLPEYCDGCPDTGNIYRCEITSPGHDLSAHSYPTRVHCKDWSEKWCTDFLHAKIVLFYKSIFSPIGSTVRLPCRVAGRVTKYAYRWSRAEDAWPHDIASLDERDGTLTLTAINWSHLGVYVCELVGESGVLLDRVETFLYPVQVTSAQA</sequence>
<reference evidence="2 3" key="1">
    <citation type="journal article" date="2001" name="J. Virol.">
        <title>Genome sequence of a baculovirus pathogenic for Culex nigripalpus.</title>
        <authorList>
            <person name="Afonso C.L."/>
            <person name="Tulman E.R."/>
            <person name="Lu Z."/>
            <person name="Balinsky C.A."/>
            <person name="Moser B.A."/>
            <person name="Becnel J.J."/>
            <person name="Rock D.L."/>
            <person name="Kutish G.F."/>
        </authorList>
    </citation>
    <scope>NUCLEOTIDE SEQUENCE [LARGE SCALE GENOMIC DNA]</scope>
    <source>
        <strain evidence="3">Isolate Florida/1997</strain>
    </source>
</reference>
<dbReference type="PROSITE" id="PS50835">
    <property type="entry name" value="IG_LIKE"/>
    <property type="match status" value="2"/>
</dbReference>
<proteinExistence type="predicted"/>
<feature type="domain" description="Ig-like" evidence="1">
    <location>
        <begin position="141"/>
        <end position="213"/>
    </location>
</feature>
<dbReference type="GeneID" id="921918"/>
<dbReference type="EMBL" id="AF403738">
    <property type="protein sequence ID" value="AAK94117.1"/>
    <property type="molecule type" value="Genomic_DNA"/>
</dbReference>
<dbReference type="InterPro" id="IPR013783">
    <property type="entry name" value="Ig-like_fold"/>
</dbReference>
<dbReference type="SMART" id="SM00408">
    <property type="entry name" value="IGc2"/>
    <property type="match status" value="1"/>
</dbReference>
<organismHost>
    <name type="scientific">Culex nigripalpus</name>
    <dbReference type="NCBI Taxonomy" id="42429"/>
</organismHost>
<dbReference type="RefSeq" id="NP_203343.1">
    <property type="nucleotide sequence ID" value="NC_003084.1"/>
</dbReference>
<accession>Q919N0</accession>
<dbReference type="SUPFAM" id="SSF48726">
    <property type="entry name" value="Immunoglobulin"/>
    <property type="match status" value="1"/>
</dbReference>
<dbReference type="Proteomes" id="UP000006635">
    <property type="component" value="Segment"/>
</dbReference>
<evidence type="ECO:0000313" key="3">
    <source>
        <dbReference type="Proteomes" id="UP000006635"/>
    </source>
</evidence>
<organism evidence="2 3">
    <name type="scientific">Culex nigripalpus nucleopolyhedrovirus (isolate Florida/1997)</name>
    <name type="common">CuniNPV</name>
    <dbReference type="NCBI Taxonomy" id="645993"/>
    <lineage>
        <taxon>Viruses</taxon>
        <taxon>Viruses incertae sedis</taxon>
        <taxon>Naldaviricetes</taxon>
        <taxon>Lefavirales</taxon>
        <taxon>Baculoviridae</taxon>
        <taxon>Deltabaculovirus</taxon>
    </lineage>
</organism>
<evidence type="ECO:0000259" key="1">
    <source>
        <dbReference type="PROSITE" id="PS50835"/>
    </source>
</evidence>
<protein>
    <recommendedName>
        <fullName evidence="1">Ig-like domain-containing protein</fullName>
    </recommendedName>
</protein>
<dbReference type="KEGG" id="vg:921918"/>